<dbReference type="InParanoid" id="A0A067QL47"/>
<sequence length="157" mass="17643">MEVSGKQVRSWGDGKEVSREWMWKENRYYRTLWLTAATSSPINNPSPIYKLASLGLRFSTKNISGGRISRFLCNGSKLVHVREHFGPCHIPRSSAHRRDNRAHQPNRPQSHSPIPPKSKALLVGQRELCIDVHSDVPYSSIHSGSSTDTLKALSEAL</sequence>
<dbReference type="Proteomes" id="UP000027265">
    <property type="component" value="Unassembled WGS sequence"/>
</dbReference>
<reference evidence="3" key="1">
    <citation type="journal article" date="2014" name="Proc. Natl. Acad. Sci. U.S.A.">
        <title>Extensive sampling of basidiomycete genomes demonstrates inadequacy of the white-rot/brown-rot paradigm for wood decay fungi.</title>
        <authorList>
            <person name="Riley R."/>
            <person name="Salamov A.A."/>
            <person name="Brown D.W."/>
            <person name="Nagy L.G."/>
            <person name="Floudas D."/>
            <person name="Held B.W."/>
            <person name="Levasseur A."/>
            <person name="Lombard V."/>
            <person name="Morin E."/>
            <person name="Otillar R."/>
            <person name="Lindquist E.A."/>
            <person name="Sun H."/>
            <person name="LaButti K.M."/>
            <person name="Schmutz J."/>
            <person name="Jabbour D."/>
            <person name="Luo H."/>
            <person name="Baker S.E."/>
            <person name="Pisabarro A.G."/>
            <person name="Walton J.D."/>
            <person name="Blanchette R.A."/>
            <person name="Henrissat B."/>
            <person name="Martin F."/>
            <person name="Cullen D."/>
            <person name="Hibbett D.S."/>
            <person name="Grigoriev I.V."/>
        </authorList>
    </citation>
    <scope>NUCLEOTIDE SEQUENCE [LARGE SCALE GENOMIC DNA]</scope>
    <source>
        <strain evidence="3">MUCL 33604</strain>
    </source>
</reference>
<evidence type="ECO:0000313" key="2">
    <source>
        <dbReference type="EMBL" id="KDQ64247.1"/>
    </source>
</evidence>
<name>A0A067QL47_9AGAM</name>
<accession>A0A067QL47</accession>
<proteinExistence type="predicted"/>
<dbReference type="EMBL" id="KL197709">
    <property type="protein sequence ID" value="KDQ64247.1"/>
    <property type="molecule type" value="Genomic_DNA"/>
</dbReference>
<evidence type="ECO:0000313" key="3">
    <source>
        <dbReference type="Proteomes" id="UP000027265"/>
    </source>
</evidence>
<protein>
    <submittedName>
        <fullName evidence="2">Uncharacterized protein</fullName>
    </submittedName>
</protein>
<evidence type="ECO:0000256" key="1">
    <source>
        <dbReference type="SAM" id="MobiDB-lite"/>
    </source>
</evidence>
<organism evidence="2 3">
    <name type="scientific">Jaapia argillacea MUCL 33604</name>
    <dbReference type="NCBI Taxonomy" id="933084"/>
    <lineage>
        <taxon>Eukaryota</taxon>
        <taxon>Fungi</taxon>
        <taxon>Dikarya</taxon>
        <taxon>Basidiomycota</taxon>
        <taxon>Agaricomycotina</taxon>
        <taxon>Agaricomycetes</taxon>
        <taxon>Agaricomycetidae</taxon>
        <taxon>Jaapiales</taxon>
        <taxon>Jaapiaceae</taxon>
        <taxon>Jaapia</taxon>
    </lineage>
</organism>
<dbReference type="AlphaFoldDB" id="A0A067QL47"/>
<keyword evidence="3" id="KW-1185">Reference proteome</keyword>
<feature type="region of interest" description="Disordered" evidence="1">
    <location>
        <begin position="89"/>
        <end position="117"/>
    </location>
</feature>
<dbReference type="HOGENOM" id="CLU_1678159_0_0_1"/>
<gene>
    <name evidence="2" type="ORF">JAAARDRAFT_220397</name>
</gene>